<dbReference type="InterPro" id="IPR036390">
    <property type="entry name" value="WH_DNA-bd_sf"/>
</dbReference>
<dbReference type="RefSeq" id="WP_016443999.1">
    <property type="nucleotide sequence ID" value="NZ_KE150266.1"/>
</dbReference>
<evidence type="ECO:0000313" key="2">
    <source>
        <dbReference type="Proteomes" id="UP000014387"/>
    </source>
</evidence>
<dbReference type="Pfam" id="PF12840">
    <property type="entry name" value="HTH_20"/>
    <property type="match status" value="1"/>
</dbReference>
<dbReference type="SUPFAM" id="SSF46785">
    <property type="entry name" value="Winged helix' DNA-binding domain"/>
    <property type="match status" value="1"/>
</dbReference>
<dbReference type="AlphaFoldDB" id="A0A9W5REI6"/>
<evidence type="ECO:0000313" key="1">
    <source>
        <dbReference type="EMBL" id="EPD30887.1"/>
    </source>
</evidence>
<dbReference type="EMBL" id="AGWN01000001">
    <property type="protein sequence ID" value="EPD30887.1"/>
    <property type="molecule type" value="Genomic_DNA"/>
</dbReference>
<reference evidence="1 2" key="1">
    <citation type="submission" date="2013-05" db="EMBL/GenBank/DDBJ databases">
        <title>The Genome Sequence of Actinomyces europaeus ACS-120-V-COL10B.</title>
        <authorList>
            <consortium name="The Broad Institute Genomics Platform"/>
            <person name="Earl A."/>
            <person name="Ward D."/>
            <person name="Feldgarden M."/>
            <person name="Gevers D."/>
            <person name="Saerens B."/>
            <person name="Vaneechoutte M."/>
            <person name="Walker B."/>
            <person name="Young S."/>
            <person name="Zeng Q."/>
            <person name="Gargeya S."/>
            <person name="Fitzgerald M."/>
            <person name="Haas B."/>
            <person name="Abouelleil A."/>
            <person name="Allen A.W."/>
            <person name="Alvarado L."/>
            <person name="Arachchi H.M."/>
            <person name="Berlin A.M."/>
            <person name="Chapman S.B."/>
            <person name="Gainer-Dewar J."/>
            <person name="Goldberg J."/>
            <person name="Griggs A."/>
            <person name="Gujja S."/>
            <person name="Hansen M."/>
            <person name="Howarth C."/>
            <person name="Imamovic A."/>
            <person name="Ireland A."/>
            <person name="Larimer J."/>
            <person name="McCowan C."/>
            <person name="Murphy C."/>
            <person name="Pearson M."/>
            <person name="Poon T.W."/>
            <person name="Priest M."/>
            <person name="Roberts A."/>
            <person name="Saif S."/>
            <person name="Shea T."/>
            <person name="Sisk P."/>
            <person name="Sykes S."/>
            <person name="Wortman J."/>
            <person name="Nusbaum C."/>
            <person name="Birren B."/>
        </authorList>
    </citation>
    <scope>NUCLEOTIDE SEQUENCE [LARGE SCALE GENOMIC DNA]</scope>
    <source>
        <strain evidence="1 2">ACS-120-V-Col10b</strain>
    </source>
</reference>
<comment type="caution">
    <text evidence="1">The sequence shown here is derived from an EMBL/GenBank/DDBJ whole genome shotgun (WGS) entry which is preliminary data.</text>
</comment>
<protein>
    <submittedName>
        <fullName evidence="1">Uncharacterized protein</fullName>
    </submittedName>
</protein>
<dbReference type="OrthoDB" id="3399802at2"/>
<dbReference type="InterPro" id="IPR011991">
    <property type="entry name" value="ArsR-like_HTH"/>
</dbReference>
<gene>
    <name evidence="1" type="ORF">HMPREF9238_00642</name>
</gene>
<keyword evidence="2" id="KW-1185">Reference proteome</keyword>
<proteinExistence type="predicted"/>
<dbReference type="Gene3D" id="1.10.10.10">
    <property type="entry name" value="Winged helix-like DNA-binding domain superfamily/Winged helix DNA-binding domain"/>
    <property type="match status" value="1"/>
</dbReference>
<dbReference type="Proteomes" id="UP000014387">
    <property type="component" value="Unassembled WGS sequence"/>
</dbReference>
<accession>A0A9W5REI6</accession>
<dbReference type="CDD" id="cd00090">
    <property type="entry name" value="HTH_ARSR"/>
    <property type="match status" value="1"/>
</dbReference>
<organism evidence="1 2">
    <name type="scientific">Gleimia europaea ACS-120-V-Col10b</name>
    <dbReference type="NCBI Taxonomy" id="883069"/>
    <lineage>
        <taxon>Bacteria</taxon>
        <taxon>Bacillati</taxon>
        <taxon>Actinomycetota</taxon>
        <taxon>Actinomycetes</taxon>
        <taxon>Actinomycetales</taxon>
        <taxon>Actinomycetaceae</taxon>
        <taxon>Gleimia</taxon>
    </lineage>
</organism>
<dbReference type="InterPro" id="IPR036388">
    <property type="entry name" value="WH-like_DNA-bd_sf"/>
</dbReference>
<name>A0A9W5REI6_9ACTO</name>
<sequence length="236" mass="25271">MDMEGPRPTSELLEASKSLTPQQARVLDLVVSRPGGLTALEISQELGIHVSTVREHVDALVSNGLVCSKRAPGYSGNGRPRLVYVALVPTSDAITQHFISMVRAGVELHGGRDEKWEFARAWGRKWARLLIDEDGLPSGDSPLGVIVQHMTELGFAPTVEAGLVKLHNCPLLPADGVMPEVICQIHGGMIEELLSARGDGEIDVEIVPFAGNGTCTVRLLQEDNAAEEGPVAEEDG</sequence>